<keyword evidence="8" id="KW-1185">Reference proteome</keyword>
<sequence length="335" mass="35842">MKFKRTLTGLLAAVTVWSSYPYSETGAAAITTGTIQYGVNFRTAPSTSSQVVRMIGKGEEVVVLGQHSSAWYQVQDVFGTIGYISTDSKYLKINASAPVSPGGNEAAGGENASIVASVSFRTGPSTGASRIRYLSKGEQVTVTGKYNSYWYEVKDAKGQTGYVSTDAKYIRVTGAIGGPSQPNPPANGSAGEIESVIAAGMKYLGTPYEYGSSRSNTSTFDCSDLIRQMFKDALGIVLPADSRGQGAYVLDKGSVTTDWRQLKRGDLMFFMDYKGTSASLYTGKKPFSSKISHAAIYLGDGKVLHTYSKESGGVRTDSIAGKHWEYRFLYGGSAL</sequence>
<feature type="domain" description="SH3b" evidence="5">
    <location>
        <begin position="109"/>
        <end position="174"/>
    </location>
</feature>
<dbReference type="PROSITE" id="PS51781">
    <property type="entry name" value="SH3B"/>
    <property type="match status" value="2"/>
</dbReference>
<dbReference type="InterPro" id="IPR051202">
    <property type="entry name" value="Peptidase_C40"/>
</dbReference>
<dbReference type="SUPFAM" id="SSF54001">
    <property type="entry name" value="Cysteine proteinases"/>
    <property type="match status" value="1"/>
</dbReference>
<accession>A0ABW2FL76</accession>
<organism evidence="7 8">
    <name type="scientific">Cohnella cellulosilytica</name>
    <dbReference type="NCBI Taxonomy" id="986710"/>
    <lineage>
        <taxon>Bacteria</taxon>
        <taxon>Bacillati</taxon>
        <taxon>Bacillota</taxon>
        <taxon>Bacilli</taxon>
        <taxon>Bacillales</taxon>
        <taxon>Paenibacillaceae</taxon>
        <taxon>Cohnella</taxon>
    </lineage>
</organism>
<protein>
    <submittedName>
        <fullName evidence="7">C40 family peptidase</fullName>
    </submittedName>
</protein>
<dbReference type="SMART" id="SM00287">
    <property type="entry name" value="SH3b"/>
    <property type="match status" value="2"/>
</dbReference>
<dbReference type="PANTHER" id="PTHR47053">
    <property type="entry name" value="MUREIN DD-ENDOPEPTIDASE MEPH-RELATED"/>
    <property type="match status" value="1"/>
</dbReference>
<evidence type="ECO:0000313" key="8">
    <source>
        <dbReference type="Proteomes" id="UP001596378"/>
    </source>
</evidence>
<evidence type="ECO:0000256" key="3">
    <source>
        <dbReference type="ARBA" id="ARBA00022801"/>
    </source>
</evidence>
<comment type="caution">
    <text evidence="7">The sequence shown here is derived from an EMBL/GenBank/DDBJ whole genome shotgun (WGS) entry which is preliminary data.</text>
</comment>
<feature type="domain" description="SH3b" evidence="5">
    <location>
        <begin position="26"/>
        <end position="93"/>
    </location>
</feature>
<dbReference type="PROSITE" id="PS51935">
    <property type="entry name" value="NLPC_P60"/>
    <property type="match status" value="1"/>
</dbReference>
<evidence type="ECO:0000313" key="7">
    <source>
        <dbReference type="EMBL" id="MFC7152979.1"/>
    </source>
</evidence>
<dbReference type="PANTHER" id="PTHR47053:SF1">
    <property type="entry name" value="MUREIN DD-ENDOPEPTIDASE MEPH-RELATED"/>
    <property type="match status" value="1"/>
</dbReference>
<dbReference type="InterPro" id="IPR003646">
    <property type="entry name" value="SH3-like_bac-type"/>
</dbReference>
<dbReference type="InterPro" id="IPR000064">
    <property type="entry name" value="NLP_P60_dom"/>
</dbReference>
<comment type="similarity">
    <text evidence="1">Belongs to the peptidase C40 family.</text>
</comment>
<reference evidence="8" key="1">
    <citation type="journal article" date="2019" name="Int. J. Syst. Evol. Microbiol.">
        <title>The Global Catalogue of Microorganisms (GCM) 10K type strain sequencing project: providing services to taxonomists for standard genome sequencing and annotation.</title>
        <authorList>
            <consortium name="The Broad Institute Genomics Platform"/>
            <consortium name="The Broad Institute Genome Sequencing Center for Infectious Disease"/>
            <person name="Wu L."/>
            <person name="Ma J."/>
        </authorList>
    </citation>
    <scope>NUCLEOTIDE SEQUENCE [LARGE SCALE GENOMIC DNA]</scope>
    <source>
        <strain evidence="8">KCTC 12907</strain>
    </source>
</reference>
<dbReference type="RefSeq" id="WP_378054663.1">
    <property type="nucleotide sequence ID" value="NZ_JBHMDN010000081.1"/>
</dbReference>
<dbReference type="Pfam" id="PF08239">
    <property type="entry name" value="SH3_3"/>
    <property type="match status" value="2"/>
</dbReference>
<feature type="domain" description="NlpC/P60" evidence="6">
    <location>
        <begin position="190"/>
        <end position="335"/>
    </location>
</feature>
<dbReference type="Gene3D" id="3.90.1720.10">
    <property type="entry name" value="endopeptidase domain like (from Nostoc punctiforme)"/>
    <property type="match status" value="1"/>
</dbReference>
<dbReference type="Pfam" id="PF00877">
    <property type="entry name" value="NLPC_P60"/>
    <property type="match status" value="1"/>
</dbReference>
<proteinExistence type="inferred from homology"/>
<dbReference type="InterPro" id="IPR038765">
    <property type="entry name" value="Papain-like_cys_pep_sf"/>
</dbReference>
<dbReference type="EMBL" id="JBHTAI010000028">
    <property type="protein sequence ID" value="MFC7152979.1"/>
    <property type="molecule type" value="Genomic_DNA"/>
</dbReference>
<keyword evidence="4" id="KW-0788">Thiol protease</keyword>
<evidence type="ECO:0000256" key="2">
    <source>
        <dbReference type="ARBA" id="ARBA00022670"/>
    </source>
</evidence>
<evidence type="ECO:0000259" key="6">
    <source>
        <dbReference type="PROSITE" id="PS51935"/>
    </source>
</evidence>
<name>A0ABW2FL76_9BACL</name>
<evidence type="ECO:0000259" key="5">
    <source>
        <dbReference type="PROSITE" id="PS51781"/>
    </source>
</evidence>
<dbReference type="Proteomes" id="UP001596378">
    <property type="component" value="Unassembled WGS sequence"/>
</dbReference>
<evidence type="ECO:0000256" key="1">
    <source>
        <dbReference type="ARBA" id="ARBA00007074"/>
    </source>
</evidence>
<evidence type="ECO:0000256" key="4">
    <source>
        <dbReference type="ARBA" id="ARBA00022807"/>
    </source>
</evidence>
<dbReference type="Gene3D" id="2.30.30.40">
    <property type="entry name" value="SH3 Domains"/>
    <property type="match status" value="2"/>
</dbReference>
<gene>
    <name evidence="7" type="ORF">ACFQMJ_30955</name>
</gene>
<keyword evidence="2" id="KW-0645">Protease</keyword>
<keyword evidence="3" id="KW-0378">Hydrolase</keyword>